<proteinExistence type="predicted"/>
<evidence type="ECO:0000313" key="2">
    <source>
        <dbReference type="Proteomes" id="UP000694892"/>
    </source>
</evidence>
<gene>
    <name evidence="1" type="ORF">XELAEV_18031773mg</name>
</gene>
<dbReference type="Proteomes" id="UP000694892">
    <property type="component" value="Chromosome 6L"/>
</dbReference>
<organism evidence="1 2">
    <name type="scientific">Xenopus laevis</name>
    <name type="common">African clawed frog</name>
    <dbReference type="NCBI Taxonomy" id="8355"/>
    <lineage>
        <taxon>Eukaryota</taxon>
        <taxon>Metazoa</taxon>
        <taxon>Chordata</taxon>
        <taxon>Craniata</taxon>
        <taxon>Vertebrata</taxon>
        <taxon>Euteleostomi</taxon>
        <taxon>Amphibia</taxon>
        <taxon>Batrachia</taxon>
        <taxon>Anura</taxon>
        <taxon>Pipoidea</taxon>
        <taxon>Pipidae</taxon>
        <taxon>Xenopodinae</taxon>
        <taxon>Xenopus</taxon>
        <taxon>Xenopus</taxon>
    </lineage>
</organism>
<evidence type="ECO:0000313" key="1">
    <source>
        <dbReference type="EMBL" id="OCT76570.1"/>
    </source>
</evidence>
<dbReference type="AlphaFoldDB" id="A0A974CN69"/>
<dbReference type="EMBL" id="CM004476">
    <property type="protein sequence ID" value="OCT76570.1"/>
    <property type="molecule type" value="Genomic_DNA"/>
</dbReference>
<reference evidence="2" key="1">
    <citation type="journal article" date="2016" name="Nature">
        <title>Genome evolution in the allotetraploid frog Xenopus laevis.</title>
        <authorList>
            <person name="Session A.M."/>
            <person name="Uno Y."/>
            <person name="Kwon T."/>
            <person name="Chapman J.A."/>
            <person name="Toyoda A."/>
            <person name="Takahashi S."/>
            <person name="Fukui A."/>
            <person name="Hikosaka A."/>
            <person name="Suzuki A."/>
            <person name="Kondo M."/>
            <person name="van Heeringen S.J."/>
            <person name="Quigley I."/>
            <person name="Heinz S."/>
            <person name="Ogino H."/>
            <person name="Ochi H."/>
            <person name="Hellsten U."/>
            <person name="Lyons J.B."/>
            <person name="Simakov O."/>
            <person name="Putnam N."/>
            <person name="Stites J."/>
            <person name="Kuroki Y."/>
            <person name="Tanaka T."/>
            <person name="Michiue T."/>
            <person name="Watanabe M."/>
            <person name="Bogdanovic O."/>
            <person name="Lister R."/>
            <person name="Georgiou G."/>
            <person name="Paranjpe S.S."/>
            <person name="van Kruijsbergen I."/>
            <person name="Shu S."/>
            <person name="Carlson J."/>
            <person name="Kinoshita T."/>
            <person name="Ohta Y."/>
            <person name="Mawaribuchi S."/>
            <person name="Jenkins J."/>
            <person name="Grimwood J."/>
            <person name="Schmutz J."/>
            <person name="Mitros T."/>
            <person name="Mozaffari S.V."/>
            <person name="Suzuki Y."/>
            <person name="Haramoto Y."/>
            <person name="Yamamoto T.S."/>
            <person name="Takagi C."/>
            <person name="Heald R."/>
            <person name="Miller K."/>
            <person name="Haudenschild C."/>
            <person name="Kitzman J."/>
            <person name="Nakayama T."/>
            <person name="Izutsu Y."/>
            <person name="Robert J."/>
            <person name="Fortriede J."/>
            <person name="Burns K."/>
            <person name="Lotay V."/>
            <person name="Karimi K."/>
            <person name="Yasuoka Y."/>
            <person name="Dichmann D.S."/>
            <person name="Flajnik M.F."/>
            <person name="Houston D.W."/>
            <person name="Shendure J."/>
            <person name="DuPasquier L."/>
            <person name="Vize P.D."/>
            <person name="Zorn A.M."/>
            <person name="Ito M."/>
            <person name="Marcotte E.M."/>
            <person name="Wallingford J.B."/>
            <person name="Ito Y."/>
            <person name="Asashima M."/>
            <person name="Ueno N."/>
            <person name="Matsuda Y."/>
            <person name="Veenstra G.J."/>
            <person name="Fujiyama A."/>
            <person name="Harland R.M."/>
            <person name="Taira M."/>
            <person name="Rokhsar D.S."/>
        </authorList>
    </citation>
    <scope>NUCLEOTIDE SEQUENCE [LARGE SCALE GENOMIC DNA]</scope>
    <source>
        <strain evidence="2">J</strain>
    </source>
</reference>
<protein>
    <submittedName>
        <fullName evidence="1">Uncharacterized protein</fullName>
    </submittedName>
</protein>
<accession>A0A974CN69</accession>
<sequence>MLENTTIFILPVTLPLLWWKKTSWSHPLLVKRHQDHAGVGICIKPYFLEHCSPNNMPPSNHFPSQWIAGNLTVACFTRF</sequence>
<name>A0A974CN69_XENLA</name>